<sequence length="474" mass="48110">MALSSRFVFLSLLAAAAALQPAAPLAPARARPMISRGLGRLASPAGMRAAAELTAAAPPPEGTSVSAAVINLAKNIVGSGVLALAAGVAAFSGARVALLPALLLLAAIGAISGYTFSVIGRVGEAVGADTYRDTWAKVFGEKSGILPDATVVFMTAVAALGYAIIIGDSFASIASLAGATGIAATPNAWIIFLSLFVLLPLSLLRDLSSLAVGSVIGNAGTLYTMLFMCLRLADGSYRAGGKYASLIAASARPSFATTRPLLNPSIFVLVSMLASAFLAHYNAPKFYKELQPPADGSSKGPTFNLVCAIGFGGAALLMGAVMAAGFLTFGQASQGLILNNYATADPLAFLARVGIGASIIFSFPLNFVGLREGVLGMLGLKAKASKASVHYITTISLLCLTNGAALVMKDLGLVVSLGGAILGSALVYIFPALMAVFEKKGATSKVEKKLNIFLTGLGFFFAGLGAVMSIKSAA</sequence>
<keyword evidence="9" id="KW-1185">Reference proteome</keyword>
<dbReference type="Proteomes" id="UP001515480">
    <property type="component" value="Unassembled WGS sequence"/>
</dbReference>
<evidence type="ECO:0000256" key="5">
    <source>
        <dbReference type="SAM" id="Phobius"/>
    </source>
</evidence>
<reference evidence="8 9" key="1">
    <citation type="journal article" date="2024" name="Science">
        <title>Giant polyketide synthase enzymes in the biosynthesis of giant marine polyether toxins.</title>
        <authorList>
            <person name="Fallon T.R."/>
            <person name="Shende V.V."/>
            <person name="Wierzbicki I.H."/>
            <person name="Pendleton A.L."/>
            <person name="Watervoot N.F."/>
            <person name="Auber R.P."/>
            <person name="Gonzalez D.J."/>
            <person name="Wisecaver J.H."/>
            <person name="Moore B.S."/>
        </authorList>
    </citation>
    <scope>NUCLEOTIDE SEQUENCE [LARGE SCALE GENOMIC DNA]</scope>
    <source>
        <strain evidence="8 9">12B1</strain>
    </source>
</reference>
<evidence type="ECO:0000256" key="2">
    <source>
        <dbReference type="ARBA" id="ARBA00022692"/>
    </source>
</evidence>
<feature type="transmembrane region" description="Helical" evidence="5">
    <location>
        <begin position="389"/>
        <end position="408"/>
    </location>
</feature>
<feature type="transmembrane region" description="Helical" evidence="5">
    <location>
        <begin position="210"/>
        <end position="233"/>
    </location>
</feature>
<feature type="transmembrane region" description="Helical" evidence="5">
    <location>
        <begin position="145"/>
        <end position="167"/>
    </location>
</feature>
<evidence type="ECO:0000256" key="6">
    <source>
        <dbReference type="SAM" id="SignalP"/>
    </source>
</evidence>
<dbReference type="PANTHER" id="PTHR22950">
    <property type="entry name" value="AMINO ACID TRANSPORTER"/>
    <property type="match status" value="1"/>
</dbReference>
<feature type="transmembrane region" description="Helical" evidence="5">
    <location>
        <begin position="450"/>
        <end position="470"/>
    </location>
</feature>
<comment type="caution">
    <text evidence="8">The sequence shown here is derived from an EMBL/GenBank/DDBJ whole genome shotgun (WGS) entry which is preliminary data.</text>
</comment>
<protein>
    <recommendedName>
        <fullName evidence="7">Amino acid transporter transmembrane domain-containing protein</fullName>
    </recommendedName>
</protein>
<feature type="transmembrane region" description="Helical" evidence="5">
    <location>
        <begin position="173"/>
        <end position="198"/>
    </location>
</feature>
<keyword evidence="4 5" id="KW-0472">Membrane</keyword>
<accession>A0AB34ITL8</accession>
<proteinExistence type="predicted"/>
<dbReference type="AlphaFoldDB" id="A0AB34ITL8"/>
<evidence type="ECO:0000256" key="1">
    <source>
        <dbReference type="ARBA" id="ARBA00004141"/>
    </source>
</evidence>
<keyword evidence="3 5" id="KW-1133">Transmembrane helix</keyword>
<feature type="transmembrane region" description="Helical" evidence="5">
    <location>
        <begin position="302"/>
        <end position="327"/>
    </location>
</feature>
<keyword evidence="2 5" id="KW-0812">Transmembrane</keyword>
<feature type="transmembrane region" description="Helical" evidence="5">
    <location>
        <begin position="81"/>
        <end position="111"/>
    </location>
</feature>
<evidence type="ECO:0000313" key="8">
    <source>
        <dbReference type="EMBL" id="KAL1507526.1"/>
    </source>
</evidence>
<feature type="chain" id="PRO_5044289430" description="Amino acid transporter transmembrane domain-containing protein" evidence="6">
    <location>
        <begin position="19"/>
        <end position="474"/>
    </location>
</feature>
<feature type="transmembrane region" description="Helical" evidence="5">
    <location>
        <begin position="347"/>
        <end position="368"/>
    </location>
</feature>
<evidence type="ECO:0000256" key="3">
    <source>
        <dbReference type="ARBA" id="ARBA00022989"/>
    </source>
</evidence>
<comment type="subcellular location">
    <subcellularLocation>
        <location evidence="1">Membrane</location>
        <topology evidence="1">Multi-pass membrane protein</topology>
    </subcellularLocation>
</comment>
<keyword evidence="6" id="KW-0732">Signal</keyword>
<feature type="signal peptide" evidence="6">
    <location>
        <begin position="1"/>
        <end position="18"/>
    </location>
</feature>
<feature type="transmembrane region" description="Helical" evidence="5">
    <location>
        <begin position="261"/>
        <end position="281"/>
    </location>
</feature>
<dbReference type="InterPro" id="IPR006311">
    <property type="entry name" value="TAT_signal"/>
</dbReference>
<dbReference type="InterPro" id="IPR013057">
    <property type="entry name" value="AA_transpt_TM"/>
</dbReference>
<evidence type="ECO:0000256" key="4">
    <source>
        <dbReference type="ARBA" id="ARBA00023136"/>
    </source>
</evidence>
<dbReference type="GO" id="GO:0016020">
    <property type="term" value="C:membrane"/>
    <property type="evidence" value="ECO:0007669"/>
    <property type="project" value="UniProtKB-SubCell"/>
</dbReference>
<name>A0AB34ITL8_PRYPA</name>
<dbReference type="GO" id="GO:0015179">
    <property type="term" value="F:L-amino acid transmembrane transporter activity"/>
    <property type="evidence" value="ECO:0007669"/>
    <property type="project" value="TreeGrafter"/>
</dbReference>
<feature type="domain" description="Amino acid transporter transmembrane" evidence="7">
    <location>
        <begin position="62"/>
        <end position="467"/>
    </location>
</feature>
<dbReference type="PANTHER" id="PTHR22950:SF652">
    <property type="entry name" value="TRANSMEMBRANE AMINO ACID TRANSPORTER FAMILY PROTEIN"/>
    <property type="match status" value="1"/>
</dbReference>
<feature type="transmembrane region" description="Helical" evidence="5">
    <location>
        <begin position="414"/>
        <end position="438"/>
    </location>
</feature>
<gene>
    <name evidence="8" type="ORF">AB1Y20_007150</name>
</gene>
<organism evidence="8 9">
    <name type="scientific">Prymnesium parvum</name>
    <name type="common">Toxic golden alga</name>
    <dbReference type="NCBI Taxonomy" id="97485"/>
    <lineage>
        <taxon>Eukaryota</taxon>
        <taxon>Haptista</taxon>
        <taxon>Haptophyta</taxon>
        <taxon>Prymnesiophyceae</taxon>
        <taxon>Prymnesiales</taxon>
        <taxon>Prymnesiaceae</taxon>
        <taxon>Prymnesium</taxon>
    </lineage>
</organism>
<dbReference type="PROSITE" id="PS51318">
    <property type="entry name" value="TAT"/>
    <property type="match status" value="1"/>
</dbReference>
<dbReference type="Pfam" id="PF01490">
    <property type="entry name" value="Aa_trans"/>
    <property type="match status" value="1"/>
</dbReference>
<evidence type="ECO:0000259" key="7">
    <source>
        <dbReference type="Pfam" id="PF01490"/>
    </source>
</evidence>
<dbReference type="EMBL" id="JBGBPQ010000017">
    <property type="protein sequence ID" value="KAL1507526.1"/>
    <property type="molecule type" value="Genomic_DNA"/>
</dbReference>
<evidence type="ECO:0000313" key="9">
    <source>
        <dbReference type="Proteomes" id="UP001515480"/>
    </source>
</evidence>